<sequence>MFPSDPLSRPPSPPASSSPLRDYLASTQARANTGVDPAYAVLPRVLVESMPLPWQQQMVHLLAEFHQATGHRPWPLYRVVPSRSERLVDLDEEQLAEIGALVEIDAVGEIVYRERNGRRIEEPEQQQVLVACPDPLTSGRPAPGRGAATPAGGIPEQGDHAPAAGW</sequence>
<feature type="compositionally biased region" description="Low complexity" evidence="1">
    <location>
        <begin position="139"/>
        <end position="154"/>
    </location>
</feature>
<proteinExistence type="predicted"/>
<evidence type="ECO:0000256" key="1">
    <source>
        <dbReference type="SAM" id="MobiDB-lite"/>
    </source>
</evidence>
<dbReference type="EMBL" id="AUBJ02000001">
    <property type="protein sequence ID" value="MCP2331942.1"/>
    <property type="molecule type" value="Genomic_DNA"/>
</dbReference>
<name>A0ABT1JHG4_ACTCY</name>
<dbReference type="Proteomes" id="UP000791080">
    <property type="component" value="Unassembled WGS sequence"/>
</dbReference>
<evidence type="ECO:0000313" key="3">
    <source>
        <dbReference type="Proteomes" id="UP000791080"/>
    </source>
</evidence>
<reference evidence="2 3" key="2">
    <citation type="submission" date="2022-06" db="EMBL/GenBank/DDBJ databases">
        <title>Genomic Encyclopedia of Type Strains, Phase I: the one thousand microbial genomes (KMG-I) project.</title>
        <authorList>
            <person name="Kyrpides N."/>
        </authorList>
    </citation>
    <scope>NUCLEOTIDE SEQUENCE [LARGE SCALE GENOMIC DNA]</scope>
    <source>
        <strain evidence="2 3">DSM 43889</strain>
    </source>
</reference>
<dbReference type="RefSeq" id="WP_026417045.1">
    <property type="nucleotide sequence ID" value="NZ_AUBJ02000001.1"/>
</dbReference>
<comment type="caution">
    <text evidence="2">The sequence shown here is derived from an EMBL/GenBank/DDBJ whole genome shotgun (WGS) entry which is preliminary data.</text>
</comment>
<feature type="region of interest" description="Disordered" evidence="1">
    <location>
        <begin position="1"/>
        <end position="22"/>
    </location>
</feature>
<keyword evidence="3" id="KW-1185">Reference proteome</keyword>
<gene>
    <name evidence="2" type="ORF">G443_002212</name>
</gene>
<feature type="region of interest" description="Disordered" evidence="1">
    <location>
        <begin position="133"/>
        <end position="166"/>
    </location>
</feature>
<accession>A0ABT1JHG4</accession>
<organism evidence="2 3">
    <name type="scientific">Actinoalloteichus caeruleus DSM 43889</name>
    <dbReference type="NCBI Taxonomy" id="1120930"/>
    <lineage>
        <taxon>Bacteria</taxon>
        <taxon>Bacillati</taxon>
        <taxon>Actinomycetota</taxon>
        <taxon>Actinomycetes</taxon>
        <taxon>Pseudonocardiales</taxon>
        <taxon>Pseudonocardiaceae</taxon>
        <taxon>Actinoalloteichus</taxon>
        <taxon>Actinoalloteichus cyanogriseus</taxon>
    </lineage>
</organism>
<protein>
    <submittedName>
        <fullName evidence="2">Uncharacterized protein</fullName>
    </submittedName>
</protein>
<evidence type="ECO:0000313" key="2">
    <source>
        <dbReference type="EMBL" id="MCP2331942.1"/>
    </source>
</evidence>
<reference evidence="2 3" key="1">
    <citation type="submission" date="2013-07" db="EMBL/GenBank/DDBJ databases">
        <authorList>
            <consortium name="DOE Joint Genome Institute"/>
            <person name="Reeve W."/>
            <person name="Huntemann M."/>
            <person name="Han J."/>
            <person name="Chen A."/>
            <person name="Kyrpides N."/>
            <person name="Mavromatis K."/>
            <person name="Markowitz V."/>
            <person name="Palaniappan K."/>
            <person name="Ivanova N."/>
            <person name="Schaumberg A."/>
            <person name="Pati A."/>
            <person name="Liolios K."/>
            <person name="Nordberg H.P."/>
            <person name="Cantor M.N."/>
            <person name="Hua S.X."/>
            <person name="Woyke T."/>
        </authorList>
    </citation>
    <scope>NUCLEOTIDE SEQUENCE [LARGE SCALE GENOMIC DNA]</scope>
    <source>
        <strain evidence="2 3">DSM 43889</strain>
    </source>
</reference>